<reference evidence="1 2" key="1">
    <citation type="submission" date="2024-02" db="EMBL/GenBank/DDBJ databases">
        <title>De novo assembly and annotation of 12 fungi associated with fruit tree decline syndrome in Ontario, Canada.</title>
        <authorList>
            <person name="Sulman M."/>
            <person name="Ellouze W."/>
            <person name="Ilyukhin E."/>
        </authorList>
    </citation>
    <scope>NUCLEOTIDE SEQUENCE [LARGE SCALE GENOMIC DNA]</scope>
    <source>
        <strain evidence="1 2">M42-189</strain>
    </source>
</reference>
<evidence type="ECO:0000313" key="2">
    <source>
        <dbReference type="Proteomes" id="UP001521785"/>
    </source>
</evidence>
<proteinExistence type="predicted"/>
<gene>
    <name evidence="1" type="ORF">SLS60_007466</name>
</gene>
<keyword evidence="2" id="KW-1185">Reference proteome</keyword>
<comment type="caution">
    <text evidence="1">The sequence shown here is derived from an EMBL/GenBank/DDBJ whole genome shotgun (WGS) entry which is preliminary data.</text>
</comment>
<evidence type="ECO:0000313" key="1">
    <source>
        <dbReference type="EMBL" id="KAL1599663.1"/>
    </source>
</evidence>
<organism evidence="1 2">
    <name type="scientific">Paraconiothyrium brasiliense</name>
    <dbReference type="NCBI Taxonomy" id="300254"/>
    <lineage>
        <taxon>Eukaryota</taxon>
        <taxon>Fungi</taxon>
        <taxon>Dikarya</taxon>
        <taxon>Ascomycota</taxon>
        <taxon>Pezizomycotina</taxon>
        <taxon>Dothideomycetes</taxon>
        <taxon>Pleosporomycetidae</taxon>
        <taxon>Pleosporales</taxon>
        <taxon>Massarineae</taxon>
        <taxon>Didymosphaeriaceae</taxon>
        <taxon>Paraconiothyrium</taxon>
    </lineage>
</organism>
<name>A0ABR3R5F1_9PLEO</name>
<sequence length="302" mass="35272">MAWIHALLSRPCFWALKRLKISTLPTRDSVDDDDTVDGTELSTTILEKFPDLKHLEITNVPIGCGTFNSGPYESFAQHENLVEMVVDYHLLVSSPGKTIRLHHPYKMLPPNLRSLALTNIKSWGHDDQLPGLIKRYRQYARKDTKYPSFMNALFGVDHIKKFDLHLDMEQRKIARERSPVGMQGPKIHVAHALLELSTDQYDIFRQMIDTGSREGLDIGIWRHGGKYPKRLLLAPNYVLPWPHWSDVNRVHWDRKNQEWWKFKNNLIDFKDLYYDHYGNWNAIESGYAKEDGSENEDDEMLD</sequence>
<accession>A0ABR3R5F1</accession>
<dbReference type="EMBL" id="JAKJXO020000010">
    <property type="protein sequence ID" value="KAL1599663.1"/>
    <property type="molecule type" value="Genomic_DNA"/>
</dbReference>
<dbReference type="Proteomes" id="UP001521785">
    <property type="component" value="Unassembled WGS sequence"/>
</dbReference>
<protein>
    <submittedName>
        <fullName evidence="1">Uncharacterized protein</fullName>
    </submittedName>
</protein>